<dbReference type="AlphaFoldDB" id="A0A4Q4KL10"/>
<protein>
    <submittedName>
        <fullName evidence="1">Uncharacterized protein</fullName>
    </submittedName>
</protein>
<dbReference type="OrthoDB" id="1467295at2"/>
<reference evidence="1 2" key="1">
    <citation type="submission" date="2019-02" db="EMBL/GenBank/DDBJ databases">
        <title>Genome sequence of the sea-ice species Brumimicrobium glaciale.</title>
        <authorList>
            <person name="Bowman J.P."/>
        </authorList>
    </citation>
    <scope>NUCLEOTIDE SEQUENCE [LARGE SCALE GENOMIC DNA]</scope>
    <source>
        <strain evidence="1 2">IC156</strain>
    </source>
</reference>
<dbReference type="Proteomes" id="UP000293952">
    <property type="component" value="Unassembled WGS sequence"/>
</dbReference>
<keyword evidence="2" id="KW-1185">Reference proteome</keyword>
<dbReference type="InterPro" id="IPR008969">
    <property type="entry name" value="CarboxyPept-like_regulatory"/>
</dbReference>
<dbReference type="RefSeq" id="WP_130094060.1">
    <property type="nucleotide sequence ID" value="NZ_SETE01000004.1"/>
</dbReference>
<dbReference type="PROSITE" id="PS51257">
    <property type="entry name" value="PROKAR_LIPOPROTEIN"/>
    <property type="match status" value="1"/>
</dbReference>
<evidence type="ECO:0000313" key="1">
    <source>
        <dbReference type="EMBL" id="RYM33600.1"/>
    </source>
</evidence>
<comment type="caution">
    <text evidence="1">The sequence shown here is derived from an EMBL/GenBank/DDBJ whole genome shotgun (WGS) entry which is preliminary data.</text>
</comment>
<proteinExistence type="predicted"/>
<dbReference type="EMBL" id="SETE01000004">
    <property type="protein sequence ID" value="RYM33600.1"/>
    <property type="molecule type" value="Genomic_DNA"/>
</dbReference>
<name>A0A4Q4KL10_9FLAO</name>
<evidence type="ECO:0000313" key="2">
    <source>
        <dbReference type="Proteomes" id="UP000293952"/>
    </source>
</evidence>
<gene>
    <name evidence="1" type="ORF">ERX46_11730</name>
</gene>
<accession>A0A4Q4KL10</accession>
<dbReference type="Gene3D" id="2.60.40.1120">
    <property type="entry name" value="Carboxypeptidase-like, regulatory domain"/>
    <property type="match status" value="1"/>
</dbReference>
<sequence length="209" mass="23452">MKYFTLTILLVLFSFASCKKKELDFKFSGNIKDSNSGLNVPNATIKYYTYSLGNNVEALKGEAQTDALGNYEVTIERSKFETLKIKVTKENYFKVDESYSIDDLTTENSNEINYSLSPKSWTKFVLKNGMPASAGDELKIQKVSGKIDCDECCANETTYYNGVVDTIVICPNDGGKSMKIFWWVNGNDMNGEEVINNIPFDTTTVTIAY</sequence>
<dbReference type="SUPFAM" id="SSF49464">
    <property type="entry name" value="Carboxypeptidase regulatory domain-like"/>
    <property type="match status" value="1"/>
</dbReference>
<organism evidence="1 2">
    <name type="scientific">Brumimicrobium glaciale</name>
    <dbReference type="NCBI Taxonomy" id="200475"/>
    <lineage>
        <taxon>Bacteria</taxon>
        <taxon>Pseudomonadati</taxon>
        <taxon>Bacteroidota</taxon>
        <taxon>Flavobacteriia</taxon>
        <taxon>Flavobacteriales</taxon>
        <taxon>Crocinitomicaceae</taxon>
        <taxon>Brumimicrobium</taxon>
    </lineage>
</organism>